<proteinExistence type="inferred from homology"/>
<keyword evidence="3" id="KW-0238">DNA-binding</keyword>
<keyword evidence="2" id="KW-0805">Transcription regulation</keyword>
<evidence type="ECO:0000256" key="2">
    <source>
        <dbReference type="ARBA" id="ARBA00023015"/>
    </source>
</evidence>
<reference evidence="6 7" key="1">
    <citation type="submission" date="2024-09" db="EMBL/GenBank/DDBJ databases">
        <authorList>
            <person name="Sun Q."/>
            <person name="Mori K."/>
        </authorList>
    </citation>
    <scope>NUCLEOTIDE SEQUENCE [LARGE SCALE GENOMIC DNA]</scope>
    <source>
        <strain evidence="6 7">TBRC 7907</strain>
    </source>
</reference>
<dbReference type="InterPro" id="IPR036388">
    <property type="entry name" value="WH-like_DNA-bd_sf"/>
</dbReference>
<dbReference type="Pfam" id="PF00126">
    <property type="entry name" value="HTH_1"/>
    <property type="match status" value="1"/>
</dbReference>
<dbReference type="PANTHER" id="PTHR30346">
    <property type="entry name" value="TRANSCRIPTIONAL DUAL REGULATOR HCAR-RELATED"/>
    <property type="match status" value="1"/>
</dbReference>
<sequence length="293" mass="31608">MRMLREIARTGSYSAAATNLGYTQPAISQQVKALERVYGTPLLVRLGRRMHFTEAGSELVRSAQVILAGVAAAEQRVDAIAGRRAGRVRLVVFPSGSATLVPPAAAQVRRDHPGIRMSLVEAEPPESIELVRSGECDLALTFAFLDEPNAAGLLQVRLFSDPLVVLLPSGHSLATAKTVSLADLSEEQWIAGCALCRGHLVRICQTVGFEPDISFATDDNLAVQALVAADLGVAVVPELLLTAALRPDIVARPVNPEMRREVFLYTWPDLMRVPSVRTTVDALRQVARSVSSR</sequence>
<dbReference type="EMBL" id="JBHLZU010000010">
    <property type="protein sequence ID" value="MFB9904979.1"/>
    <property type="molecule type" value="Genomic_DNA"/>
</dbReference>
<dbReference type="InterPro" id="IPR005119">
    <property type="entry name" value="LysR_subst-bd"/>
</dbReference>
<dbReference type="Proteomes" id="UP001589693">
    <property type="component" value="Unassembled WGS sequence"/>
</dbReference>
<name>A0ABV5ZZ84_9PSEU</name>
<feature type="domain" description="HTH lysR-type" evidence="5">
    <location>
        <begin position="1"/>
        <end position="53"/>
    </location>
</feature>
<dbReference type="Gene3D" id="1.10.10.10">
    <property type="entry name" value="Winged helix-like DNA-binding domain superfamily/Winged helix DNA-binding domain"/>
    <property type="match status" value="1"/>
</dbReference>
<evidence type="ECO:0000256" key="4">
    <source>
        <dbReference type="ARBA" id="ARBA00023163"/>
    </source>
</evidence>
<dbReference type="InterPro" id="IPR000847">
    <property type="entry name" value="LysR_HTH_N"/>
</dbReference>
<dbReference type="PANTHER" id="PTHR30346:SF29">
    <property type="entry name" value="LYSR SUBSTRATE-BINDING"/>
    <property type="match status" value="1"/>
</dbReference>
<comment type="similarity">
    <text evidence="1">Belongs to the LysR transcriptional regulatory family.</text>
</comment>
<dbReference type="Gene3D" id="3.40.190.10">
    <property type="entry name" value="Periplasmic binding protein-like II"/>
    <property type="match status" value="2"/>
</dbReference>
<evidence type="ECO:0000256" key="3">
    <source>
        <dbReference type="ARBA" id="ARBA00023125"/>
    </source>
</evidence>
<dbReference type="SUPFAM" id="SSF53850">
    <property type="entry name" value="Periplasmic binding protein-like II"/>
    <property type="match status" value="1"/>
</dbReference>
<dbReference type="SUPFAM" id="SSF46785">
    <property type="entry name" value="Winged helix' DNA-binding domain"/>
    <property type="match status" value="1"/>
</dbReference>
<gene>
    <name evidence="6" type="ORF">ACFFQA_13640</name>
</gene>
<evidence type="ECO:0000313" key="7">
    <source>
        <dbReference type="Proteomes" id="UP001589693"/>
    </source>
</evidence>
<dbReference type="PROSITE" id="PS50931">
    <property type="entry name" value="HTH_LYSR"/>
    <property type="match status" value="1"/>
</dbReference>
<evidence type="ECO:0000256" key="1">
    <source>
        <dbReference type="ARBA" id="ARBA00009437"/>
    </source>
</evidence>
<keyword evidence="4" id="KW-0804">Transcription</keyword>
<comment type="caution">
    <text evidence="6">The sequence shown here is derived from an EMBL/GenBank/DDBJ whole genome shotgun (WGS) entry which is preliminary data.</text>
</comment>
<dbReference type="InterPro" id="IPR036390">
    <property type="entry name" value="WH_DNA-bd_sf"/>
</dbReference>
<organism evidence="6 7">
    <name type="scientific">Allokutzneria oryzae</name>
    <dbReference type="NCBI Taxonomy" id="1378989"/>
    <lineage>
        <taxon>Bacteria</taxon>
        <taxon>Bacillati</taxon>
        <taxon>Actinomycetota</taxon>
        <taxon>Actinomycetes</taxon>
        <taxon>Pseudonocardiales</taxon>
        <taxon>Pseudonocardiaceae</taxon>
        <taxon>Allokutzneria</taxon>
    </lineage>
</organism>
<keyword evidence="7" id="KW-1185">Reference proteome</keyword>
<evidence type="ECO:0000259" key="5">
    <source>
        <dbReference type="PROSITE" id="PS50931"/>
    </source>
</evidence>
<dbReference type="Pfam" id="PF03466">
    <property type="entry name" value="LysR_substrate"/>
    <property type="match status" value="1"/>
</dbReference>
<dbReference type="RefSeq" id="WP_377852186.1">
    <property type="nucleotide sequence ID" value="NZ_JBHLZU010000010.1"/>
</dbReference>
<protein>
    <submittedName>
        <fullName evidence="6">LysR family transcriptional regulator</fullName>
    </submittedName>
</protein>
<dbReference type="CDD" id="cd08423">
    <property type="entry name" value="PBP2_LTTR_like_6"/>
    <property type="match status" value="1"/>
</dbReference>
<evidence type="ECO:0000313" key="6">
    <source>
        <dbReference type="EMBL" id="MFB9904979.1"/>
    </source>
</evidence>
<dbReference type="PRINTS" id="PR00039">
    <property type="entry name" value="HTHLYSR"/>
</dbReference>
<accession>A0ABV5ZZ84</accession>